<dbReference type="RefSeq" id="WP_209511886.1">
    <property type="nucleotide sequence ID" value="NZ_JAGGKS010000005.1"/>
</dbReference>
<dbReference type="PROSITE" id="PS50983">
    <property type="entry name" value="FE_B12_PBP"/>
    <property type="match status" value="1"/>
</dbReference>
<organism evidence="4 5">
    <name type="scientific">Sedimentibacter acidaminivorans</name>
    <dbReference type="NCBI Taxonomy" id="913099"/>
    <lineage>
        <taxon>Bacteria</taxon>
        <taxon>Bacillati</taxon>
        <taxon>Bacillota</taxon>
        <taxon>Tissierellia</taxon>
        <taxon>Sedimentibacter</taxon>
    </lineage>
</organism>
<dbReference type="Pfam" id="PF01497">
    <property type="entry name" value="Peripla_BP_2"/>
    <property type="match status" value="1"/>
</dbReference>
<dbReference type="PROSITE" id="PS51257">
    <property type="entry name" value="PROKAR_LIPOPROTEIN"/>
    <property type="match status" value="1"/>
</dbReference>
<dbReference type="Proteomes" id="UP001519342">
    <property type="component" value="Unassembled WGS sequence"/>
</dbReference>
<evidence type="ECO:0000259" key="3">
    <source>
        <dbReference type="PROSITE" id="PS50983"/>
    </source>
</evidence>
<evidence type="ECO:0000313" key="5">
    <source>
        <dbReference type="Proteomes" id="UP001519342"/>
    </source>
</evidence>
<dbReference type="InterPro" id="IPR050902">
    <property type="entry name" value="ABC_Transporter_SBP"/>
</dbReference>
<dbReference type="PANTHER" id="PTHR30535">
    <property type="entry name" value="VITAMIN B12-BINDING PROTEIN"/>
    <property type="match status" value="1"/>
</dbReference>
<dbReference type="PANTHER" id="PTHR30535:SF34">
    <property type="entry name" value="MOLYBDATE-BINDING PROTEIN MOLA"/>
    <property type="match status" value="1"/>
</dbReference>
<dbReference type="Gene3D" id="3.40.50.1980">
    <property type="entry name" value="Nitrogenase molybdenum iron protein domain"/>
    <property type="match status" value="2"/>
</dbReference>
<accession>A0ABS4GEP6</accession>
<feature type="compositionally biased region" description="Polar residues" evidence="2">
    <location>
        <begin position="53"/>
        <end position="62"/>
    </location>
</feature>
<gene>
    <name evidence="4" type="ORF">J2Z76_002023</name>
</gene>
<name>A0ABS4GEP6_9FIRM</name>
<comment type="caution">
    <text evidence="4">The sequence shown here is derived from an EMBL/GenBank/DDBJ whole genome shotgun (WGS) entry which is preliminary data.</text>
</comment>
<feature type="region of interest" description="Disordered" evidence="2">
    <location>
        <begin position="28"/>
        <end position="66"/>
    </location>
</feature>
<dbReference type="EMBL" id="JAGGKS010000005">
    <property type="protein sequence ID" value="MBP1926159.1"/>
    <property type="molecule type" value="Genomic_DNA"/>
</dbReference>
<comment type="similarity">
    <text evidence="1">Belongs to the bacterial solute-binding protein 8 family.</text>
</comment>
<evidence type="ECO:0000256" key="2">
    <source>
        <dbReference type="SAM" id="MobiDB-lite"/>
    </source>
</evidence>
<dbReference type="InterPro" id="IPR002491">
    <property type="entry name" value="ABC_transptr_periplasmic_BD"/>
</dbReference>
<evidence type="ECO:0000313" key="4">
    <source>
        <dbReference type="EMBL" id="MBP1926159.1"/>
    </source>
</evidence>
<protein>
    <submittedName>
        <fullName evidence="4">Iron complex transport system substrate-binding protein</fullName>
    </submittedName>
</protein>
<feature type="domain" description="Fe/B12 periplasmic-binding" evidence="3">
    <location>
        <begin position="93"/>
        <end position="354"/>
    </location>
</feature>
<evidence type="ECO:0000256" key="1">
    <source>
        <dbReference type="ARBA" id="ARBA00008814"/>
    </source>
</evidence>
<proteinExistence type="inferred from homology"/>
<reference evidence="4 5" key="1">
    <citation type="submission" date="2021-03" db="EMBL/GenBank/DDBJ databases">
        <title>Genomic Encyclopedia of Type Strains, Phase IV (KMG-IV): sequencing the most valuable type-strain genomes for metagenomic binning, comparative biology and taxonomic classification.</title>
        <authorList>
            <person name="Goeker M."/>
        </authorList>
    </citation>
    <scope>NUCLEOTIDE SEQUENCE [LARGE SCALE GENOMIC DNA]</scope>
    <source>
        <strain evidence="4 5">DSM 24004</strain>
    </source>
</reference>
<dbReference type="SUPFAM" id="SSF53807">
    <property type="entry name" value="Helical backbone' metal receptor"/>
    <property type="match status" value="1"/>
</dbReference>
<feature type="compositionally biased region" description="Polar residues" evidence="2">
    <location>
        <begin position="28"/>
        <end position="45"/>
    </location>
</feature>
<keyword evidence="5" id="KW-1185">Reference proteome</keyword>
<sequence>MNKTKFLALLIIALMLIILITGCSKNNSGDATPETSAPSTENTEVSNKEENNASETPENNDAVSEYGVTINDEDVTFEDYTGEMVTIKKNPERVVCLYNSYLDIYYSCGGEVVGRVKESEEKPVEESLKAEVVGTSGAPSLEKVLELQPELVIMTSGFSGQTEMIPTLKENNIQVIAIKNDYLEDYYKSVRLFTAITGREDLYQEQMDKVKKGVDKIVEKAPTDKKYKVLILFASAKSLTVRNSESMVGEMLKDLNTINISDTQTDPSNAKVFSMEKIIQEDPDFIFVQTMGSDHEKIMERLKSDAEDNPAWASLKAVKNDKYIVLPKDLYMYKPNDRYPEAYKGLAEILYLEVYK</sequence>